<keyword evidence="3" id="KW-1185">Reference proteome</keyword>
<comment type="caution">
    <text evidence="2">The sequence shown here is derived from an EMBL/GenBank/DDBJ whole genome shotgun (WGS) entry which is preliminary data.</text>
</comment>
<protein>
    <submittedName>
        <fullName evidence="2">Uncharacterized protein</fullName>
    </submittedName>
</protein>
<dbReference type="AlphaFoldDB" id="A0AB34HGA8"/>
<sequence>MAAADGDDSLYPIAVLIDELRNEDVQVLRQRGTWGRREGGPGSTGVPRGEGSVFAESGGRGRRPISVPLSSFSVPGLNETAPRIGCRPSGGRERGRAWRVPGLPSARGGPGPWGPRPRRGSDDWVGERRGEGSVIGGGP</sequence>
<evidence type="ECO:0000313" key="3">
    <source>
        <dbReference type="Proteomes" id="UP001159641"/>
    </source>
</evidence>
<dbReference type="Proteomes" id="UP001159641">
    <property type="component" value="Unassembled WGS sequence"/>
</dbReference>
<organism evidence="2 3">
    <name type="scientific">Eschrichtius robustus</name>
    <name type="common">California gray whale</name>
    <name type="synonym">Eschrichtius gibbosus</name>
    <dbReference type="NCBI Taxonomy" id="9764"/>
    <lineage>
        <taxon>Eukaryota</taxon>
        <taxon>Metazoa</taxon>
        <taxon>Chordata</taxon>
        <taxon>Craniata</taxon>
        <taxon>Vertebrata</taxon>
        <taxon>Euteleostomi</taxon>
        <taxon>Mammalia</taxon>
        <taxon>Eutheria</taxon>
        <taxon>Laurasiatheria</taxon>
        <taxon>Artiodactyla</taxon>
        <taxon>Whippomorpha</taxon>
        <taxon>Cetacea</taxon>
        <taxon>Mysticeti</taxon>
        <taxon>Eschrichtiidae</taxon>
        <taxon>Eschrichtius</taxon>
    </lineage>
</organism>
<feature type="compositionally biased region" description="Basic and acidic residues" evidence="1">
    <location>
        <begin position="119"/>
        <end position="131"/>
    </location>
</feature>
<evidence type="ECO:0000256" key="1">
    <source>
        <dbReference type="SAM" id="MobiDB-lite"/>
    </source>
</evidence>
<evidence type="ECO:0000313" key="2">
    <source>
        <dbReference type="EMBL" id="KAJ8789810.1"/>
    </source>
</evidence>
<feature type="region of interest" description="Disordered" evidence="1">
    <location>
        <begin position="31"/>
        <end position="139"/>
    </location>
</feature>
<accession>A0AB34HGA8</accession>
<dbReference type="EMBL" id="JAIQCJ010001396">
    <property type="protein sequence ID" value="KAJ8789810.1"/>
    <property type="molecule type" value="Genomic_DNA"/>
</dbReference>
<reference evidence="2 3" key="1">
    <citation type="submission" date="2022-11" db="EMBL/GenBank/DDBJ databases">
        <title>Whole genome sequence of Eschrichtius robustus ER-17-0199.</title>
        <authorList>
            <person name="Bruniche-Olsen A."/>
            <person name="Black A.N."/>
            <person name="Fields C.J."/>
            <person name="Walden K."/>
            <person name="Dewoody J.A."/>
        </authorList>
    </citation>
    <scope>NUCLEOTIDE SEQUENCE [LARGE SCALE GENOMIC DNA]</scope>
    <source>
        <strain evidence="2">ER-17-0199</strain>
        <tissue evidence="2">Blubber</tissue>
    </source>
</reference>
<name>A0AB34HGA8_ESCRO</name>
<proteinExistence type="predicted"/>
<gene>
    <name evidence="2" type="ORF">J1605_021768</name>
</gene>